<feature type="region of interest" description="Disordered" evidence="1">
    <location>
        <begin position="57"/>
        <end position="138"/>
    </location>
</feature>
<feature type="compositionally biased region" description="Basic and acidic residues" evidence="1">
    <location>
        <begin position="114"/>
        <end position="133"/>
    </location>
</feature>
<keyword evidence="3" id="KW-1185">Reference proteome</keyword>
<proteinExistence type="predicted"/>
<evidence type="ECO:0000313" key="3">
    <source>
        <dbReference type="Proteomes" id="UP000887159"/>
    </source>
</evidence>
<evidence type="ECO:0000313" key="2">
    <source>
        <dbReference type="EMBL" id="GFY18370.1"/>
    </source>
</evidence>
<feature type="region of interest" description="Disordered" evidence="1">
    <location>
        <begin position="151"/>
        <end position="192"/>
    </location>
</feature>
<gene>
    <name evidence="2" type="primary">NCL1_51933</name>
    <name evidence="2" type="ORF">TNCV_2395991</name>
</gene>
<evidence type="ECO:0000256" key="1">
    <source>
        <dbReference type="SAM" id="MobiDB-lite"/>
    </source>
</evidence>
<feature type="compositionally biased region" description="Polar residues" evidence="1">
    <location>
        <begin position="78"/>
        <end position="91"/>
    </location>
</feature>
<dbReference type="AlphaFoldDB" id="A0A8X6SV55"/>
<feature type="compositionally biased region" description="Basic and acidic residues" evidence="1">
    <location>
        <begin position="152"/>
        <end position="167"/>
    </location>
</feature>
<organism evidence="2 3">
    <name type="scientific">Trichonephila clavipes</name>
    <name type="common">Golden silk orbweaver</name>
    <name type="synonym">Nephila clavipes</name>
    <dbReference type="NCBI Taxonomy" id="2585209"/>
    <lineage>
        <taxon>Eukaryota</taxon>
        <taxon>Metazoa</taxon>
        <taxon>Ecdysozoa</taxon>
        <taxon>Arthropoda</taxon>
        <taxon>Chelicerata</taxon>
        <taxon>Arachnida</taxon>
        <taxon>Araneae</taxon>
        <taxon>Araneomorphae</taxon>
        <taxon>Entelegynae</taxon>
        <taxon>Araneoidea</taxon>
        <taxon>Nephilidae</taxon>
        <taxon>Trichonephila</taxon>
    </lineage>
</organism>
<dbReference type="EMBL" id="BMAU01021349">
    <property type="protein sequence ID" value="GFY18370.1"/>
    <property type="molecule type" value="Genomic_DNA"/>
</dbReference>
<accession>A0A8X6SV55</accession>
<sequence>MPKFEGLYRVLEVQNNSLTIWKRGRRVTVNIEQVQMYHPRHSNTNSFDSINETLYEGKGSSNWSNRSNSEESRRSRKPSGNESKSCKSNKGTAALEDLRFKRTRPVVLTGTAERAQETWKTDSKGHSAAEGRPVRSRKTTTVLPCPYYLRSHFKEPEGLSEEQRSTRIDSLPQNSLRRRKPQHGSLRRRSDR</sequence>
<reference evidence="2" key="1">
    <citation type="submission" date="2020-08" db="EMBL/GenBank/DDBJ databases">
        <title>Multicomponent nature underlies the extraordinary mechanical properties of spider dragline silk.</title>
        <authorList>
            <person name="Kono N."/>
            <person name="Nakamura H."/>
            <person name="Mori M."/>
            <person name="Yoshida Y."/>
            <person name="Ohtoshi R."/>
            <person name="Malay A.D."/>
            <person name="Moran D.A.P."/>
            <person name="Tomita M."/>
            <person name="Numata K."/>
            <person name="Arakawa K."/>
        </authorList>
    </citation>
    <scope>NUCLEOTIDE SEQUENCE</scope>
</reference>
<dbReference type="Proteomes" id="UP000887159">
    <property type="component" value="Unassembled WGS sequence"/>
</dbReference>
<comment type="caution">
    <text evidence="2">The sequence shown here is derived from an EMBL/GenBank/DDBJ whole genome shotgun (WGS) entry which is preliminary data.</text>
</comment>
<feature type="compositionally biased region" description="Basic residues" evidence="1">
    <location>
        <begin position="176"/>
        <end position="192"/>
    </location>
</feature>
<name>A0A8X6SV55_TRICX</name>
<protein>
    <submittedName>
        <fullName evidence="2">Uncharacterized protein</fullName>
    </submittedName>
</protein>